<dbReference type="Gene3D" id="3.40.50.150">
    <property type="entry name" value="Vaccinia Virus protein VP39"/>
    <property type="match status" value="2"/>
</dbReference>
<feature type="compositionally biased region" description="Basic residues" evidence="9">
    <location>
        <begin position="1657"/>
        <end position="1667"/>
    </location>
</feature>
<feature type="compositionally biased region" description="Basic and acidic residues" evidence="9">
    <location>
        <begin position="1675"/>
        <end position="1700"/>
    </location>
</feature>
<feature type="region of interest" description="Disordered" evidence="9">
    <location>
        <begin position="1549"/>
        <end position="1595"/>
    </location>
</feature>
<feature type="region of interest" description="Disordered" evidence="9">
    <location>
        <begin position="1639"/>
        <end position="1700"/>
    </location>
</feature>
<comment type="catalytic activity">
    <reaction evidence="4">
        <text>a 5'-end (N(7)-methyl 5'-triphosphoguanosine)-ribonucleoside in snoRNA + S-adenosyl-L-methionine = a 5'-end (N(2),N(7)-dimethyl 5'-triphosphoguanosine)-ribonucleoside in snoRNA + S-adenosyl-L-homocysteine + H(+)</text>
        <dbReference type="Rhea" id="RHEA:78475"/>
        <dbReference type="Rhea" id="RHEA-COMP:19086"/>
        <dbReference type="Rhea" id="RHEA-COMP:19088"/>
        <dbReference type="ChEBI" id="CHEBI:15378"/>
        <dbReference type="ChEBI" id="CHEBI:57856"/>
        <dbReference type="ChEBI" id="CHEBI:59789"/>
        <dbReference type="ChEBI" id="CHEBI:156461"/>
        <dbReference type="ChEBI" id="CHEBI:172880"/>
    </reaction>
    <physiologicalReaction direction="left-to-right" evidence="4">
        <dbReference type="Rhea" id="RHEA:78476"/>
    </physiologicalReaction>
</comment>
<dbReference type="InterPro" id="IPR029063">
    <property type="entry name" value="SAM-dependent_MTases_sf"/>
</dbReference>
<feature type="compositionally biased region" description="Basic and acidic residues" evidence="9">
    <location>
        <begin position="272"/>
        <end position="281"/>
    </location>
</feature>
<evidence type="ECO:0000313" key="10">
    <source>
        <dbReference type="EMBL" id="CBZ50453.1"/>
    </source>
</evidence>
<feature type="region of interest" description="Disordered" evidence="9">
    <location>
        <begin position="1195"/>
        <end position="1241"/>
    </location>
</feature>
<dbReference type="PANTHER" id="PTHR14741:SF32">
    <property type="entry name" value="TRIMETHYLGUANOSINE SYNTHASE"/>
    <property type="match status" value="1"/>
</dbReference>
<feature type="region of interest" description="Disordered" evidence="9">
    <location>
        <begin position="1014"/>
        <end position="1048"/>
    </location>
</feature>
<proteinExistence type="inferred from homology"/>
<dbReference type="OMA" id="KVAICKH"/>
<feature type="region of interest" description="Disordered" evidence="9">
    <location>
        <begin position="1717"/>
        <end position="1828"/>
    </location>
</feature>
<evidence type="ECO:0000313" key="12">
    <source>
        <dbReference type="Proteomes" id="UP000007494"/>
    </source>
</evidence>
<keyword evidence="8" id="KW-0175">Coiled coil</keyword>
<dbReference type="InParanoid" id="F0V9M7"/>
<feature type="region of interest" description="Disordered" evidence="9">
    <location>
        <begin position="620"/>
        <end position="668"/>
    </location>
</feature>
<dbReference type="eggNOG" id="KOG2730">
    <property type="taxonomic scope" value="Eukaryota"/>
</dbReference>
<organism evidence="10 12">
    <name type="scientific">Neospora caninum (strain Liverpool)</name>
    <dbReference type="NCBI Taxonomy" id="572307"/>
    <lineage>
        <taxon>Eukaryota</taxon>
        <taxon>Sar</taxon>
        <taxon>Alveolata</taxon>
        <taxon>Apicomplexa</taxon>
        <taxon>Conoidasida</taxon>
        <taxon>Coccidia</taxon>
        <taxon>Eucoccidiorida</taxon>
        <taxon>Eimeriorina</taxon>
        <taxon>Sarcocystidae</taxon>
        <taxon>Neospora</taxon>
    </lineage>
</organism>
<feature type="compositionally biased region" description="Pro residues" evidence="9">
    <location>
        <begin position="108"/>
        <end position="120"/>
    </location>
</feature>
<reference evidence="12" key="3">
    <citation type="journal article" date="2012" name="PLoS Pathog.">
        <title>Comparative genomics of the apicomplexan parasites Toxoplasma gondii and Neospora caninum: Coccidia differing in host range and transmission strategy.</title>
        <authorList>
            <person name="Reid A.J."/>
            <person name="Vermont S.J."/>
            <person name="Cotton J.A."/>
            <person name="Harris D."/>
            <person name="Hill-Cawthorne G.A."/>
            <person name="Konen-Waisman S."/>
            <person name="Latham S.M."/>
            <person name="Mourier T."/>
            <person name="Norton R."/>
            <person name="Quail M.A."/>
            <person name="Sanders M."/>
            <person name="Shanmugam D."/>
            <person name="Sohal A."/>
            <person name="Wasmuth J.D."/>
            <person name="Brunk B."/>
            <person name="Grigg M.E."/>
            <person name="Howard J.C."/>
            <person name="Parkinson J."/>
            <person name="Roos D.S."/>
            <person name="Trees A.J."/>
            <person name="Berriman M."/>
            <person name="Pain A."/>
            <person name="Wastling J.M."/>
        </authorList>
    </citation>
    <scope>NUCLEOTIDE SEQUENCE [LARGE SCALE GENOMIC DNA]</scope>
    <source>
        <strain evidence="12">Liverpool</strain>
    </source>
</reference>
<evidence type="ECO:0000256" key="1">
    <source>
        <dbReference type="ARBA" id="ARBA00018517"/>
    </source>
</evidence>
<comment type="catalytic activity">
    <reaction evidence="6">
        <text>a 5'-end (N(7)-methyl 5'-triphosphoguanosine)-ribonucleoside in snRNA + S-adenosyl-L-methionine = a 5'-end (N(2),N(7)-dimethyl 5'-triphosphoguanosine)-ribonucleoside in snRNA + S-adenosyl-L-homocysteine + H(+)</text>
        <dbReference type="Rhea" id="RHEA:78471"/>
        <dbReference type="Rhea" id="RHEA-COMP:19085"/>
        <dbReference type="Rhea" id="RHEA-COMP:19087"/>
        <dbReference type="ChEBI" id="CHEBI:15378"/>
        <dbReference type="ChEBI" id="CHEBI:57856"/>
        <dbReference type="ChEBI" id="CHEBI:59789"/>
        <dbReference type="ChEBI" id="CHEBI:156461"/>
        <dbReference type="ChEBI" id="CHEBI:172880"/>
    </reaction>
    <physiologicalReaction direction="left-to-right" evidence="6">
        <dbReference type="Rhea" id="RHEA:78472"/>
    </physiologicalReaction>
</comment>
<feature type="compositionally biased region" description="Basic and acidic residues" evidence="9">
    <location>
        <begin position="238"/>
        <end position="252"/>
    </location>
</feature>
<feature type="region of interest" description="Disordered" evidence="9">
    <location>
        <begin position="914"/>
        <end position="942"/>
    </location>
</feature>
<gene>
    <name evidence="11" type="ORF">BN1204_009220</name>
    <name evidence="10" type="ORF">NCLIV_009220</name>
</gene>
<keyword evidence="12" id="KW-1185">Reference proteome</keyword>
<dbReference type="PANTHER" id="PTHR14741">
    <property type="entry name" value="S-ADENOSYLMETHIONINE-DEPENDENT METHYLTRANSFERASE RELATED"/>
    <property type="match status" value="1"/>
</dbReference>
<feature type="region of interest" description="Disordered" evidence="9">
    <location>
        <begin position="102"/>
        <end position="165"/>
    </location>
</feature>
<feature type="compositionally biased region" description="Polar residues" evidence="9">
    <location>
        <begin position="1039"/>
        <end position="1048"/>
    </location>
</feature>
<keyword evidence="11" id="KW-0489">Methyltransferase</keyword>
<feature type="compositionally biased region" description="Polar residues" evidence="9">
    <location>
        <begin position="253"/>
        <end position="268"/>
    </location>
</feature>
<feature type="compositionally biased region" description="Low complexity" evidence="9">
    <location>
        <begin position="23"/>
        <end position="66"/>
    </location>
</feature>
<evidence type="ECO:0000256" key="3">
    <source>
        <dbReference type="ARBA" id="ARBA00047418"/>
    </source>
</evidence>
<dbReference type="RefSeq" id="XP_003880486.1">
    <property type="nucleotide sequence ID" value="XM_003880437.1"/>
</dbReference>
<feature type="region of interest" description="Disordered" evidence="9">
    <location>
        <begin position="1146"/>
        <end position="1165"/>
    </location>
</feature>
<comment type="catalytic activity">
    <reaction evidence="5">
        <text>a 5'-end (N(2),N(7)-dimethyl 5'-triphosphoguanosine)-ribonucleoside in snRNA + S-adenosyl-L-methionine = a 5'-end (N(2),N(2),N(7)-trimethyl 5'-triphosphoguanosine)-ribonucleoside in snRNA + S-adenosyl-L-homocysteine + H(+)</text>
        <dbReference type="Rhea" id="RHEA:78479"/>
        <dbReference type="Rhea" id="RHEA-COMP:19087"/>
        <dbReference type="Rhea" id="RHEA-COMP:19089"/>
        <dbReference type="ChEBI" id="CHEBI:15378"/>
        <dbReference type="ChEBI" id="CHEBI:57856"/>
        <dbReference type="ChEBI" id="CHEBI:59789"/>
        <dbReference type="ChEBI" id="CHEBI:167623"/>
        <dbReference type="ChEBI" id="CHEBI:172880"/>
    </reaction>
    <physiologicalReaction direction="left-to-right" evidence="5">
        <dbReference type="Rhea" id="RHEA:78480"/>
    </physiologicalReaction>
</comment>
<feature type="compositionally biased region" description="Low complexity" evidence="9">
    <location>
        <begin position="223"/>
        <end position="234"/>
    </location>
</feature>
<accession>F0V9M7</accession>
<dbReference type="GO" id="GO:0005634">
    <property type="term" value="C:nucleus"/>
    <property type="evidence" value="ECO:0007669"/>
    <property type="project" value="TreeGrafter"/>
</dbReference>
<comment type="similarity">
    <text evidence="2">Belongs to the methyltransferase superfamily. Trimethylguanosine synthase family.</text>
</comment>
<dbReference type="Proteomes" id="UP000007494">
    <property type="component" value="Chromosome III"/>
</dbReference>
<feature type="region of interest" description="Disordered" evidence="9">
    <location>
        <begin position="719"/>
        <end position="740"/>
    </location>
</feature>
<comment type="catalytic activity">
    <reaction evidence="3">
        <text>a 5'-end (N(2),N(7)-dimethyl 5'-triphosphoguanosine)-ribonucleoside in snoRNA + S-adenosyl-L-methionine = a 5'-end (N(2),N(2),N(7)-trimethyl 5'-triphosphoguanosine)-ribonucleoside in snoRNA + S-adenosyl-L-homocysteine + H(+)</text>
        <dbReference type="Rhea" id="RHEA:78507"/>
        <dbReference type="Rhea" id="RHEA-COMP:19088"/>
        <dbReference type="Rhea" id="RHEA-COMP:19090"/>
        <dbReference type="ChEBI" id="CHEBI:15378"/>
        <dbReference type="ChEBI" id="CHEBI:57856"/>
        <dbReference type="ChEBI" id="CHEBI:59789"/>
        <dbReference type="ChEBI" id="CHEBI:167623"/>
        <dbReference type="ChEBI" id="CHEBI:172880"/>
    </reaction>
    <physiologicalReaction direction="left-to-right" evidence="3">
        <dbReference type="Rhea" id="RHEA:78508"/>
    </physiologicalReaction>
</comment>
<dbReference type="EMBL" id="LN714477">
    <property type="protein sequence ID" value="CEL65062.1"/>
    <property type="molecule type" value="Genomic_DNA"/>
</dbReference>
<sequence length="1880" mass="198257">MPLPAPAPPGRTGRAGPPPLSPPSLAASSVPTPVSVSGSSLSPESSSSVYSLHASSPSSVPSEPSALALPSSYRCIATRSAPVQLPDSAPFASPVSLCRSFSSSTSSPPSPRPARSPPNTPSHSLGRALGSQAPLGSCTPRSAKRTCLDGLSTHSDSTPAPNPVPPLASGCSAGVPGLPPASLFLCYTLPEELDLLLLDPTAVAAEKTSQKPPPRRPRGGPEPGETAECAACAGAGTGEDRQPRADGLRTETEQVNGSGPLNKSQRLAQSEGIRDAERNPEADAPLRAQSPSCVDPVARADSSGAKRPGPVCADGPAPASTSPESSDGPRQSEAPDGSPAARTRLDALPAPGAGDRGDSSSGGSGGELDASGSSDREKLQCSCIILLTRWTRYGEVVSGFAPAQGSASRGVSSRAAPVLQDSLCASACSPTRGNSGGKRRAKDATECSPIFPGPPPCRAEDERFTHDLAVEAFPPHAPAPTSAAVSQPLGIFMKHLDQLCPAEFLLLARCVKDRLPYAIRAILDEAGDGGNPPCGNWKESEFSFEISDKIAAAEEPIRLGLSTHRRDTRDQELSPSIATREPEEKHRMSPCNEAEQADSLSSGAFPRVRAPSELKKVELSGAPQLDRGGAHAEHTRVATSISQVSEDREETQGEAGEGLEEARGCRGPQSRFVFSSKEVHGSPSPAFPEGADEALSGVMEELEQQLCDLQLRTGMAPSCTPVPASTAQPKRSKGLNPNAPPFRSLKTPHPSIGISPGFVPLPLTGSSLLGSVAPRGSAVPVLPPCPAPRCPRARETRPLADAAPAEGGMAEAAVCLPCFSGGAPGGSGFGDGLLSGWGAGLVDQATGVPVLGDAQTQPGVFPGPPDCMQAWTRTEGPGGRPLEGWGGVAEQRDSEFETDELELMRALGLPTQFASSRHTARHRKTHREEKSYDFSPPAVKTSPPHGYPASGFWPGVPGAPETHAAINGVTPDFGSWNAAALAPVQPCAGAVGGEEEPTGRRKCACGTLADACKQYKQDPGGQGKPAPKWFEGSKDKTPQNDSPVASSDASLLPAYDRVGNSTDSSYYRLRYTLFHKYDEGMLLDENAWFETTAECIAAYLASVLHQVSVHARTQSLPVSGSLCVARNASPKSSIPCVPSAREALDARETLPEGSSSPGVRAEKASGTETCVREVVTGFKNDAPVSASDQRSSACTLGSLPTARKGDAQRTAQGEIPRGAGGRNGCQRRNVPREEAAGDSGVPTASRPLVAMDGCCGAGGNVIQFARFFDACVGVDCDLVKVAICKHNASLYGVRDQVYVHHNTLAGWLQERQAARRQLRRARKEAASHKCAGREERETDSQTFDETDRESLRCFCCKEFSRVKCRFCVHEGHSPGSSFARFFTEECRNDRLSEEDLAALHASLFSESPSRPLTHQRSLVTDIAWCFMSPPWSGPSYSGRRSFRSQLFSVAGGQDGGGGVGSAHIPSLVKAAARIAPNVCLFLPRSTNVHELAALAVALRFPLLEIEVLYSHFIDRTAGDQSPSLFPKAVIAYLVRDVASWVAIRGLPAESPVPGRSSSSGPGCPTQRPAGADQSPCRTWAVPRGSRSPGGAAREACEAREAREGLPAARCLQFRSPAGCEKLPAYAWLSLTPYLRVREKTGDSPCHSAGSRDGEAHGKKRKGCKKSRVSATPKQAETRPEELTLPCRKEGKRDRSAGADRVSEFWTAALKAIGALLEREDAEAPREWQLGKRGTATERSECGGRVGKTESRGKAEEARQNSPATAEVRGKKSRAHERETTDTDSVPAGREKGVVSTGKESLFVEEGEKDERERDASDRPTKHPDKKRARALGDILASLQDETMLLEEILTAAATAEEGHWRGKGTNTKWDTFLDVLGARS</sequence>
<evidence type="ECO:0000256" key="5">
    <source>
        <dbReference type="ARBA" id="ARBA00048763"/>
    </source>
</evidence>
<name>F0V9M7_NEOCL</name>
<dbReference type="GeneID" id="13441479"/>
<feature type="coiled-coil region" evidence="8">
    <location>
        <begin position="1304"/>
        <end position="1331"/>
    </location>
</feature>
<dbReference type="SUPFAM" id="SSF53335">
    <property type="entry name" value="S-adenosyl-L-methionine-dependent methyltransferases"/>
    <property type="match status" value="1"/>
</dbReference>
<feature type="compositionally biased region" description="Basic and acidic residues" evidence="9">
    <location>
        <begin position="1808"/>
        <end position="1822"/>
    </location>
</feature>
<feature type="region of interest" description="Disordered" evidence="9">
    <location>
        <begin position="558"/>
        <end position="605"/>
    </location>
</feature>
<evidence type="ECO:0000256" key="8">
    <source>
        <dbReference type="SAM" id="Coils"/>
    </source>
</evidence>
<feature type="compositionally biased region" description="Polar residues" evidence="9">
    <location>
        <begin position="319"/>
        <end position="329"/>
    </location>
</feature>
<dbReference type="VEuPathDB" id="ToxoDB:NCLIV_009220"/>
<protein>
    <recommendedName>
        <fullName evidence="1">Trimethylguanosine synthase</fullName>
    </recommendedName>
    <alternativeName>
        <fullName evidence="7">Cap-specific guanine-N(2) methyltransferase</fullName>
    </alternativeName>
</protein>
<feature type="region of interest" description="Disordered" evidence="9">
    <location>
        <begin position="204"/>
        <end position="374"/>
    </location>
</feature>
<feature type="compositionally biased region" description="Low complexity" evidence="9">
    <location>
        <begin position="1551"/>
        <end position="1562"/>
    </location>
</feature>
<dbReference type="GO" id="GO:0071164">
    <property type="term" value="F:RNA cap trimethylguanosine synthase activity"/>
    <property type="evidence" value="ECO:0007669"/>
    <property type="project" value="TreeGrafter"/>
</dbReference>
<dbReference type="OrthoDB" id="444258at2759"/>
<reference evidence="10" key="1">
    <citation type="submission" date="2011-02" db="EMBL/GenBank/DDBJ databases">
        <authorList>
            <person name="Aslett M."/>
        </authorList>
    </citation>
    <scope>NUCLEOTIDE SEQUENCE</scope>
    <source>
        <strain evidence="10">Liverpool</strain>
    </source>
</reference>
<reference evidence="11" key="4">
    <citation type="journal article" date="2015" name="PLoS ONE">
        <title>Comprehensive Evaluation of Toxoplasma gondii VEG and Neospora caninum LIV Genomes with Tachyzoite Stage Transcriptome and Proteome Defines Novel Transcript Features.</title>
        <authorList>
            <person name="Ramaprasad A."/>
            <person name="Mourier T."/>
            <person name="Naeem R."/>
            <person name="Malas T.B."/>
            <person name="Moussa E."/>
            <person name="Panigrahi A."/>
            <person name="Vermont S.J."/>
            <person name="Otto T.D."/>
            <person name="Wastling J."/>
            <person name="Pain A."/>
        </authorList>
    </citation>
    <scope>NUCLEOTIDE SEQUENCE</scope>
    <source>
        <strain evidence="11">Liverpool</strain>
    </source>
</reference>
<dbReference type="Pfam" id="PF09445">
    <property type="entry name" value="Methyltransf_15"/>
    <property type="match status" value="1"/>
</dbReference>
<evidence type="ECO:0000256" key="6">
    <source>
        <dbReference type="ARBA" id="ARBA00049075"/>
    </source>
</evidence>
<dbReference type="EMBL" id="FR823383">
    <property type="protein sequence ID" value="CBZ50453.1"/>
    <property type="molecule type" value="Genomic_DNA"/>
</dbReference>
<keyword evidence="11" id="KW-0808">Transferase</keyword>
<dbReference type="InterPro" id="IPR019012">
    <property type="entry name" value="RNA_cap_Gua-N2-MeTrfase"/>
</dbReference>
<evidence type="ECO:0000313" key="11">
    <source>
        <dbReference type="EMBL" id="CEL65062.1"/>
    </source>
</evidence>
<reference evidence="10" key="2">
    <citation type="submission" date="2011-03" db="EMBL/GenBank/DDBJ databases">
        <title>Comparative genomics and transcriptomics of Neospora caninum and Toxoplasma gondii.</title>
        <authorList>
            <person name="Reid A.J."/>
            <person name="Sohal A."/>
            <person name="Harris D."/>
            <person name="Quail M."/>
            <person name="Sanders M."/>
            <person name="Berriman M."/>
            <person name="Wastling J.M."/>
            <person name="Pain A."/>
        </authorList>
    </citation>
    <scope>NUCLEOTIDE SEQUENCE</scope>
    <source>
        <strain evidence="10">Liverpool</strain>
    </source>
</reference>
<evidence type="ECO:0000256" key="9">
    <source>
        <dbReference type="SAM" id="MobiDB-lite"/>
    </source>
</evidence>
<evidence type="ECO:0000256" key="7">
    <source>
        <dbReference type="ARBA" id="ARBA00049790"/>
    </source>
</evidence>
<feature type="compositionally biased region" description="Basic and acidic residues" evidence="9">
    <location>
        <begin position="1717"/>
        <end position="1758"/>
    </location>
</feature>
<evidence type="ECO:0000256" key="4">
    <source>
        <dbReference type="ARBA" id="ARBA00048740"/>
    </source>
</evidence>
<evidence type="ECO:0000256" key="2">
    <source>
        <dbReference type="ARBA" id="ARBA00025783"/>
    </source>
</evidence>
<feature type="region of interest" description="Disordered" evidence="9">
    <location>
        <begin position="1"/>
        <end position="66"/>
    </location>
</feature>